<evidence type="ECO:0000256" key="4">
    <source>
        <dbReference type="ARBA" id="ARBA00023157"/>
    </source>
</evidence>
<reference evidence="7" key="2">
    <citation type="submission" date="2020-09" db="EMBL/GenBank/DDBJ databases">
        <authorList>
            <person name="Sun Q."/>
            <person name="Zhou Y."/>
        </authorList>
    </citation>
    <scope>NUCLEOTIDE SEQUENCE</scope>
    <source>
        <strain evidence="7">CGMCC 1.15179</strain>
    </source>
</reference>
<dbReference type="PROSITE" id="PS51352">
    <property type="entry name" value="THIOREDOXIN_2"/>
    <property type="match status" value="1"/>
</dbReference>
<reference evidence="7" key="1">
    <citation type="journal article" date="2014" name="Int. J. Syst. Evol. Microbiol.">
        <title>Complete genome sequence of Corynebacterium casei LMG S-19264T (=DSM 44701T), isolated from a smear-ripened cheese.</title>
        <authorList>
            <consortium name="US DOE Joint Genome Institute (JGI-PGF)"/>
            <person name="Walter F."/>
            <person name="Albersmeier A."/>
            <person name="Kalinowski J."/>
            <person name="Ruckert C."/>
        </authorList>
    </citation>
    <scope>NUCLEOTIDE SEQUENCE</scope>
    <source>
        <strain evidence="7">CGMCC 1.15179</strain>
    </source>
</reference>
<evidence type="ECO:0000256" key="3">
    <source>
        <dbReference type="ARBA" id="ARBA00023002"/>
    </source>
</evidence>
<dbReference type="InterPro" id="IPR012336">
    <property type="entry name" value="Thioredoxin-like_fold"/>
</dbReference>
<dbReference type="EMBL" id="BMHQ01000002">
    <property type="protein sequence ID" value="GGE07491.1"/>
    <property type="molecule type" value="Genomic_DNA"/>
</dbReference>
<keyword evidence="8" id="KW-1185">Reference proteome</keyword>
<comment type="similarity">
    <text evidence="1">Belongs to the thioredoxin family. DsbA subfamily.</text>
</comment>
<comment type="caution">
    <text evidence="7">The sequence shown here is derived from an EMBL/GenBank/DDBJ whole genome shotgun (WGS) entry which is preliminary data.</text>
</comment>
<organism evidence="7 8">
    <name type="scientific">Marinithermofilum abyssi</name>
    <dbReference type="NCBI Taxonomy" id="1571185"/>
    <lineage>
        <taxon>Bacteria</taxon>
        <taxon>Bacillati</taxon>
        <taxon>Bacillota</taxon>
        <taxon>Bacilli</taxon>
        <taxon>Bacillales</taxon>
        <taxon>Thermoactinomycetaceae</taxon>
        <taxon>Marinithermofilum</taxon>
    </lineage>
</organism>
<evidence type="ECO:0000313" key="7">
    <source>
        <dbReference type="EMBL" id="GGE07491.1"/>
    </source>
</evidence>
<evidence type="ECO:0000256" key="2">
    <source>
        <dbReference type="ARBA" id="ARBA00022729"/>
    </source>
</evidence>
<evidence type="ECO:0000313" key="8">
    <source>
        <dbReference type="Proteomes" id="UP000625210"/>
    </source>
</evidence>
<accession>A0A8J2VBL7</accession>
<sequence length="236" mass="26610">MGKKRKKASVNQQKIARSQRMQNLVVFTILGVAVALGLFAVIQAAVGGDEVDTDQFDYENQPVLGDKNAPVKIVEFGDYKCPVCKRFEAQVFPRLKKDFIDQGKASMYFINNPFIGDDSVTAALAGEAVYRQNPEAFWKFYSTVYRNQGPEQQRWATPELLIQLAKKEVPGIDVKKLKEDLESQADLKAVDKDKEIARKLNVTSVPTVFINGKPVKDVFDYEALKKMIEEEAKKAR</sequence>
<evidence type="ECO:0000256" key="5">
    <source>
        <dbReference type="ARBA" id="ARBA00023284"/>
    </source>
</evidence>
<dbReference type="SUPFAM" id="SSF52833">
    <property type="entry name" value="Thioredoxin-like"/>
    <property type="match status" value="1"/>
</dbReference>
<dbReference type="GO" id="GO:0016491">
    <property type="term" value="F:oxidoreductase activity"/>
    <property type="evidence" value="ECO:0007669"/>
    <property type="project" value="UniProtKB-KW"/>
</dbReference>
<dbReference type="InterPro" id="IPR013766">
    <property type="entry name" value="Thioredoxin_domain"/>
</dbReference>
<feature type="domain" description="Thioredoxin" evidence="6">
    <location>
        <begin position="30"/>
        <end position="233"/>
    </location>
</feature>
<dbReference type="PANTHER" id="PTHR13887:SF14">
    <property type="entry name" value="DISULFIDE BOND FORMATION PROTEIN D"/>
    <property type="match status" value="1"/>
</dbReference>
<protein>
    <submittedName>
        <fullName evidence="7">Putative disulfide bond formation protein D</fullName>
    </submittedName>
</protein>
<dbReference type="Proteomes" id="UP000625210">
    <property type="component" value="Unassembled WGS sequence"/>
</dbReference>
<keyword evidence="5" id="KW-0676">Redox-active center</keyword>
<name>A0A8J2VBL7_9BACL</name>
<gene>
    <name evidence="7" type="primary">bdbD</name>
    <name evidence="7" type="ORF">GCM10011571_05960</name>
</gene>
<dbReference type="RefSeq" id="WP_188646427.1">
    <property type="nucleotide sequence ID" value="NZ_BMHQ01000002.1"/>
</dbReference>
<keyword evidence="2" id="KW-0732">Signal</keyword>
<dbReference type="InterPro" id="IPR036249">
    <property type="entry name" value="Thioredoxin-like_sf"/>
</dbReference>
<keyword evidence="3" id="KW-0560">Oxidoreductase</keyword>
<dbReference type="AlphaFoldDB" id="A0A8J2VBL7"/>
<dbReference type="PANTHER" id="PTHR13887">
    <property type="entry name" value="GLUTATHIONE S-TRANSFERASE KAPPA"/>
    <property type="match status" value="1"/>
</dbReference>
<keyword evidence="4" id="KW-1015">Disulfide bond</keyword>
<evidence type="ECO:0000259" key="6">
    <source>
        <dbReference type="PROSITE" id="PS51352"/>
    </source>
</evidence>
<evidence type="ECO:0000256" key="1">
    <source>
        <dbReference type="ARBA" id="ARBA00005791"/>
    </source>
</evidence>
<dbReference type="Pfam" id="PF13462">
    <property type="entry name" value="Thioredoxin_4"/>
    <property type="match status" value="1"/>
</dbReference>
<proteinExistence type="inferred from homology"/>
<dbReference type="Gene3D" id="3.40.30.10">
    <property type="entry name" value="Glutaredoxin"/>
    <property type="match status" value="1"/>
</dbReference>